<keyword evidence="1" id="KW-0238">DNA-binding</keyword>
<comment type="caution">
    <text evidence="2">The sequence shown here is derived from an EMBL/GenBank/DDBJ whole genome shotgun (WGS) entry which is preliminary data.</text>
</comment>
<sequence length="118" mass="13273">MNQNKASKQDETDRLLNDIATSLRCSRTSLPILVVLKGVASSSKNEVAFQLIVPRSETMEKKSLFPSALLWKSRTNVQNSFLWLKKTPRLKVELCLPFLGLVDGDVYGVPILSVYRYG</sequence>
<proteinExistence type="inferred from homology"/>
<dbReference type="InParanoid" id="A0A2P5FLV2"/>
<reference evidence="3" key="1">
    <citation type="submission" date="2016-06" db="EMBL/GenBank/DDBJ databases">
        <title>Parallel loss of symbiosis genes in relatives of nitrogen-fixing non-legume Parasponia.</title>
        <authorList>
            <person name="Van Velzen R."/>
            <person name="Holmer R."/>
            <person name="Bu F."/>
            <person name="Rutten L."/>
            <person name="Van Zeijl A."/>
            <person name="Liu W."/>
            <person name="Santuari L."/>
            <person name="Cao Q."/>
            <person name="Sharma T."/>
            <person name="Shen D."/>
            <person name="Roswanjaya Y."/>
            <person name="Wardhani T."/>
            <person name="Kalhor M.S."/>
            <person name="Jansen J."/>
            <person name="Van den Hoogen J."/>
            <person name="Gungor B."/>
            <person name="Hartog M."/>
            <person name="Hontelez J."/>
            <person name="Verver J."/>
            <person name="Yang W.-C."/>
            <person name="Schijlen E."/>
            <person name="Repin R."/>
            <person name="Schilthuizen M."/>
            <person name="Schranz E."/>
            <person name="Heidstra R."/>
            <person name="Miyata K."/>
            <person name="Fedorova E."/>
            <person name="Kohlen W."/>
            <person name="Bisseling T."/>
            <person name="Smit S."/>
            <person name="Geurts R."/>
        </authorList>
    </citation>
    <scope>NUCLEOTIDE SEQUENCE [LARGE SCALE GENOMIC DNA]</scope>
    <source>
        <strain evidence="3">cv. RG33-2</strain>
    </source>
</reference>
<dbReference type="PROSITE" id="PS52041">
    <property type="entry name" value="TOPO_IIB"/>
    <property type="match status" value="1"/>
</dbReference>
<dbReference type="InterPro" id="IPR036078">
    <property type="entry name" value="Spo11/TopoVI_A_sf"/>
</dbReference>
<dbReference type="GO" id="GO:0016853">
    <property type="term" value="F:isomerase activity"/>
    <property type="evidence" value="ECO:0007669"/>
    <property type="project" value="UniProtKB-KW"/>
</dbReference>
<dbReference type="Gene3D" id="3.40.1360.10">
    <property type="match status" value="1"/>
</dbReference>
<evidence type="ECO:0000313" key="2">
    <source>
        <dbReference type="EMBL" id="PON98723.1"/>
    </source>
</evidence>
<name>A0A2P5FLV2_TREOI</name>
<keyword evidence="3" id="KW-1185">Reference proteome</keyword>
<dbReference type="GO" id="GO:0005694">
    <property type="term" value="C:chromosome"/>
    <property type="evidence" value="ECO:0007669"/>
    <property type="project" value="InterPro"/>
</dbReference>
<dbReference type="Proteomes" id="UP000237000">
    <property type="component" value="Unassembled WGS sequence"/>
</dbReference>
<dbReference type="GO" id="GO:0003677">
    <property type="term" value="F:DNA binding"/>
    <property type="evidence" value="ECO:0007669"/>
    <property type="project" value="UniProtKB-UniRule"/>
</dbReference>
<comment type="caution">
    <text evidence="1">Lacks conserved residue(s) required for the propagation of feature annotation.</text>
</comment>
<evidence type="ECO:0000256" key="1">
    <source>
        <dbReference type="PROSITE-ProRule" id="PRU01385"/>
    </source>
</evidence>
<accession>A0A2P5FLV2</accession>
<organism evidence="2 3">
    <name type="scientific">Trema orientale</name>
    <name type="common">Charcoal tree</name>
    <name type="synonym">Celtis orientalis</name>
    <dbReference type="NCBI Taxonomy" id="63057"/>
    <lineage>
        <taxon>Eukaryota</taxon>
        <taxon>Viridiplantae</taxon>
        <taxon>Streptophyta</taxon>
        <taxon>Embryophyta</taxon>
        <taxon>Tracheophyta</taxon>
        <taxon>Spermatophyta</taxon>
        <taxon>Magnoliopsida</taxon>
        <taxon>eudicotyledons</taxon>
        <taxon>Gunneridae</taxon>
        <taxon>Pentapetalae</taxon>
        <taxon>rosids</taxon>
        <taxon>fabids</taxon>
        <taxon>Rosales</taxon>
        <taxon>Cannabaceae</taxon>
        <taxon>Trema</taxon>
    </lineage>
</organism>
<gene>
    <name evidence="2" type="ORF">TorRG33x02_053380</name>
</gene>
<comment type="similarity">
    <text evidence="1">Belongs to the TOP6A family.</text>
</comment>
<dbReference type="OrthoDB" id="5377392at2759"/>
<protein>
    <submittedName>
        <fullName evidence="2">Spo11/DNA topoisomerase VI subunit A</fullName>
    </submittedName>
</protein>
<keyword evidence="2" id="KW-0413">Isomerase</keyword>
<dbReference type="AlphaFoldDB" id="A0A2P5FLV2"/>
<evidence type="ECO:0000313" key="3">
    <source>
        <dbReference type="Proteomes" id="UP000237000"/>
    </source>
</evidence>
<dbReference type="SUPFAM" id="SSF56726">
    <property type="entry name" value="DNA topoisomerase IV, alpha subunit"/>
    <property type="match status" value="1"/>
</dbReference>
<dbReference type="EMBL" id="JXTC01000022">
    <property type="protein sequence ID" value="PON98723.1"/>
    <property type="molecule type" value="Genomic_DNA"/>
</dbReference>